<evidence type="ECO:0000313" key="1">
    <source>
        <dbReference type="EMBL" id="MBB1124694.1"/>
    </source>
</evidence>
<dbReference type="EMBL" id="JABVCQ010000001">
    <property type="protein sequence ID" value="MBB1124694.1"/>
    <property type="molecule type" value="Genomic_DNA"/>
</dbReference>
<keyword evidence="2" id="KW-1185">Reference proteome</keyword>
<reference evidence="1 2" key="1">
    <citation type="journal article" date="2020" name="Arch. Microbiol.">
        <title>The genome sequence of the giant phototrophic gammaproteobacterium Thiospirillum jenense gives insight into its physiological properties and phylogenetic relationships.</title>
        <authorList>
            <person name="Imhoff J.F."/>
            <person name="Meyer T.E."/>
            <person name="Kyndt J.A."/>
        </authorList>
    </citation>
    <scope>NUCLEOTIDE SEQUENCE [LARGE SCALE GENOMIC DNA]</scope>
    <source>
        <strain evidence="1 2">DSM 216</strain>
    </source>
</reference>
<dbReference type="AlphaFoldDB" id="A0A839H4N9"/>
<accession>A0A839H4N9</accession>
<sequence length="74" mass="8039">MTTIELSNEIEQRLAQLAVRSGTTTAALLNDFIEQGIADMEAGYHALTVLERVHTGQESIHSTAAVRIALELDC</sequence>
<name>A0A839H4N9_9GAMM</name>
<comment type="caution">
    <text evidence="1">The sequence shown here is derived from an EMBL/GenBank/DDBJ whole genome shotgun (WGS) entry which is preliminary data.</text>
</comment>
<organism evidence="1 2">
    <name type="scientific">Thiospirillum jenense</name>
    <dbReference type="NCBI Taxonomy" id="1653858"/>
    <lineage>
        <taxon>Bacteria</taxon>
        <taxon>Pseudomonadati</taxon>
        <taxon>Pseudomonadota</taxon>
        <taxon>Gammaproteobacteria</taxon>
        <taxon>Chromatiales</taxon>
        <taxon>Chromatiaceae</taxon>
        <taxon>Thiospirillum</taxon>
    </lineage>
</organism>
<dbReference type="Proteomes" id="UP000548632">
    <property type="component" value="Unassembled WGS sequence"/>
</dbReference>
<protein>
    <submittedName>
        <fullName evidence="1">CopG family transcriptional regulator</fullName>
    </submittedName>
</protein>
<evidence type="ECO:0000313" key="2">
    <source>
        <dbReference type="Proteomes" id="UP000548632"/>
    </source>
</evidence>
<proteinExistence type="predicted"/>
<dbReference type="RefSeq" id="WP_182581796.1">
    <property type="nucleotide sequence ID" value="NZ_JABVCQ010000001.1"/>
</dbReference>
<gene>
    <name evidence="1" type="ORF">HUK38_00425</name>
</gene>